<organism evidence="1 2">
    <name type="scientific">Fistulina hepatica ATCC 64428</name>
    <dbReference type="NCBI Taxonomy" id="1128425"/>
    <lineage>
        <taxon>Eukaryota</taxon>
        <taxon>Fungi</taxon>
        <taxon>Dikarya</taxon>
        <taxon>Basidiomycota</taxon>
        <taxon>Agaricomycotina</taxon>
        <taxon>Agaricomycetes</taxon>
        <taxon>Agaricomycetidae</taxon>
        <taxon>Agaricales</taxon>
        <taxon>Fistulinaceae</taxon>
        <taxon>Fistulina</taxon>
    </lineage>
</organism>
<dbReference type="OrthoDB" id="2890403at2759"/>
<reference evidence="1 2" key="1">
    <citation type="journal article" date="2015" name="Fungal Genet. Biol.">
        <title>Evolution of novel wood decay mechanisms in Agaricales revealed by the genome sequences of Fistulina hepatica and Cylindrobasidium torrendii.</title>
        <authorList>
            <person name="Floudas D."/>
            <person name="Held B.W."/>
            <person name="Riley R."/>
            <person name="Nagy L.G."/>
            <person name="Koehler G."/>
            <person name="Ransdell A.S."/>
            <person name="Younus H."/>
            <person name="Chow J."/>
            <person name="Chiniquy J."/>
            <person name="Lipzen A."/>
            <person name="Tritt A."/>
            <person name="Sun H."/>
            <person name="Haridas S."/>
            <person name="LaButti K."/>
            <person name="Ohm R.A."/>
            <person name="Kues U."/>
            <person name="Blanchette R.A."/>
            <person name="Grigoriev I.V."/>
            <person name="Minto R.E."/>
            <person name="Hibbett D.S."/>
        </authorList>
    </citation>
    <scope>NUCLEOTIDE SEQUENCE [LARGE SCALE GENOMIC DNA]</scope>
    <source>
        <strain evidence="1 2">ATCC 64428</strain>
    </source>
</reference>
<dbReference type="Proteomes" id="UP000054144">
    <property type="component" value="Unassembled WGS sequence"/>
</dbReference>
<name>A0A0D7AF35_9AGAR</name>
<proteinExistence type="predicted"/>
<evidence type="ECO:0000313" key="2">
    <source>
        <dbReference type="Proteomes" id="UP000054144"/>
    </source>
</evidence>
<dbReference type="AlphaFoldDB" id="A0A0D7AF35"/>
<dbReference type="EMBL" id="KN881737">
    <property type="protein sequence ID" value="KIY49024.1"/>
    <property type="molecule type" value="Genomic_DNA"/>
</dbReference>
<gene>
    <name evidence="1" type="ORF">FISHEDRAFT_58559</name>
</gene>
<accession>A0A0D7AF35</accession>
<evidence type="ECO:0000313" key="1">
    <source>
        <dbReference type="EMBL" id="KIY49024.1"/>
    </source>
</evidence>
<sequence length="284" mass="30040">MVQLVDLSITDNAVTMTAYEGRHQVILQDLLIEFLIGLIVCPASGLVAYDGGFAIPYNTNTTGTENLLMDNMSIVVIARYTDGERTWYTELSGSISVTSDVCPGHTATPVLTYSESANVYGAYYGVTAYDSDAGGHYGGVVTYVSTDGRAPSAARTTLASFSRQSTLAPSVSVCAVDQGIKVFNEELLIVLEVDVIFLLGCWCDFATTNVAAIETSPAVAASYDAAANTLSSTVPTPGAPNARTTAIEASYIAMAVLVAESTKIRHLVKEVGAFFSVTLLAYIY</sequence>
<keyword evidence="2" id="KW-1185">Reference proteome</keyword>
<protein>
    <submittedName>
        <fullName evidence="1">Uncharacterized protein</fullName>
    </submittedName>
</protein>